<dbReference type="Pfam" id="PF00440">
    <property type="entry name" value="TetR_N"/>
    <property type="match status" value="1"/>
</dbReference>
<feature type="DNA-binding region" description="H-T-H motif" evidence="4">
    <location>
        <begin position="40"/>
        <end position="59"/>
    </location>
</feature>
<dbReference type="PROSITE" id="PS50977">
    <property type="entry name" value="HTH_TETR_2"/>
    <property type="match status" value="1"/>
</dbReference>
<dbReference type="SUPFAM" id="SSF48498">
    <property type="entry name" value="Tetracyclin repressor-like, C-terminal domain"/>
    <property type="match status" value="1"/>
</dbReference>
<keyword evidence="1" id="KW-0805">Transcription regulation</keyword>
<dbReference type="PANTHER" id="PTHR30055">
    <property type="entry name" value="HTH-TYPE TRANSCRIPTIONAL REGULATOR RUTR"/>
    <property type="match status" value="1"/>
</dbReference>
<evidence type="ECO:0000256" key="3">
    <source>
        <dbReference type="ARBA" id="ARBA00023163"/>
    </source>
</evidence>
<evidence type="ECO:0000313" key="7">
    <source>
        <dbReference type="Proteomes" id="UP000240317"/>
    </source>
</evidence>
<name>A0A2T3WBY7_9DEIO</name>
<keyword evidence="7" id="KW-1185">Reference proteome</keyword>
<protein>
    <submittedName>
        <fullName evidence="6">TetR/AcrR family transcriptional regulator</fullName>
    </submittedName>
</protein>
<keyword evidence="3" id="KW-0804">Transcription</keyword>
<dbReference type="RefSeq" id="WP_107136720.1">
    <property type="nucleotide sequence ID" value="NZ_PYSV01000002.1"/>
</dbReference>
<feature type="domain" description="HTH tetR-type" evidence="5">
    <location>
        <begin position="17"/>
        <end position="77"/>
    </location>
</feature>
<evidence type="ECO:0000313" key="6">
    <source>
        <dbReference type="EMBL" id="PTA69409.1"/>
    </source>
</evidence>
<evidence type="ECO:0000256" key="2">
    <source>
        <dbReference type="ARBA" id="ARBA00023125"/>
    </source>
</evidence>
<dbReference type="GO" id="GO:0000976">
    <property type="term" value="F:transcription cis-regulatory region binding"/>
    <property type="evidence" value="ECO:0007669"/>
    <property type="project" value="TreeGrafter"/>
</dbReference>
<organism evidence="6 7">
    <name type="scientific">Deinococcus arcticus</name>
    <dbReference type="NCBI Taxonomy" id="2136176"/>
    <lineage>
        <taxon>Bacteria</taxon>
        <taxon>Thermotogati</taxon>
        <taxon>Deinococcota</taxon>
        <taxon>Deinococci</taxon>
        <taxon>Deinococcales</taxon>
        <taxon>Deinococcaceae</taxon>
        <taxon>Deinococcus</taxon>
    </lineage>
</organism>
<dbReference type="AlphaFoldDB" id="A0A2T3WBY7"/>
<dbReference type="InterPro" id="IPR001647">
    <property type="entry name" value="HTH_TetR"/>
</dbReference>
<dbReference type="InterPro" id="IPR036271">
    <property type="entry name" value="Tet_transcr_reg_TetR-rel_C_sf"/>
</dbReference>
<evidence type="ECO:0000259" key="5">
    <source>
        <dbReference type="PROSITE" id="PS50977"/>
    </source>
</evidence>
<dbReference type="InterPro" id="IPR050109">
    <property type="entry name" value="HTH-type_TetR-like_transc_reg"/>
</dbReference>
<gene>
    <name evidence="6" type="ORF">C8263_03560</name>
</gene>
<dbReference type="Proteomes" id="UP000240317">
    <property type="component" value="Unassembled WGS sequence"/>
</dbReference>
<dbReference type="EMBL" id="PYSV01000002">
    <property type="protein sequence ID" value="PTA69409.1"/>
    <property type="molecule type" value="Genomic_DNA"/>
</dbReference>
<proteinExistence type="predicted"/>
<keyword evidence="2 4" id="KW-0238">DNA-binding</keyword>
<comment type="caution">
    <text evidence="6">The sequence shown here is derived from an EMBL/GenBank/DDBJ whole genome shotgun (WGS) entry which is preliminary data.</text>
</comment>
<reference evidence="6 7" key="1">
    <citation type="submission" date="2018-03" db="EMBL/GenBank/DDBJ databases">
        <title>Draft genome of Deinococcus sp. OD32.</title>
        <authorList>
            <person name="Wang X.-P."/>
            <person name="Du Z.-J."/>
        </authorList>
    </citation>
    <scope>NUCLEOTIDE SEQUENCE [LARGE SCALE GENOMIC DNA]</scope>
    <source>
        <strain evidence="6 7">OD32</strain>
    </source>
</reference>
<dbReference type="InterPro" id="IPR009057">
    <property type="entry name" value="Homeodomain-like_sf"/>
</dbReference>
<dbReference type="Gene3D" id="1.10.357.10">
    <property type="entry name" value="Tetracycline Repressor, domain 2"/>
    <property type="match status" value="1"/>
</dbReference>
<accession>A0A2T3WBY7</accession>
<evidence type="ECO:0000256" key="1">
    <source>
        <dbReference type="ARBA" id="ARBA00023015"/>
    </source>
</evidence>
<dbReference type="GO" id="GO:0003700">
    <property type="term" value="F:DNA-binding transcription factor activity"/>
    <property type="evidence" value="ECO:0007669"/>
    <property type="project" value="TreeGrafter"/>
</dbReference>
<evidence type="ECO:0000256" key="4">
    <source>
        <dbReference type="PROSITE-ProRule" id="PRU00335"/>
    </source>
</evidence>
<dbReference type="SUPFAM" id="SSF46689">
    <property type="entry name" value="Homeodomain-like"/>
    <property type="match status" value="1"/>
</dbReference>
<sequence>MTRPLPGAPSRRERHKQDKRARIQAAALSLFTQQGYEATTIRQIAAEADVAPGTVFRYATDKADLLLMVFHDVIAQAIEEALAPERLSGPLFQVLPGLFDPFFAFYEARPALASDFLRLVLFHDSPQRTRELEQGHAFVEQLAGLLRARQQAGEVATDLDPATAAFAIFSLYQACLVGWLSGGGTLAHAREQLAALLGLQSRALQASAAARGPA</sequence>
<dbReference type="PRINTS" id="PR00455">
    <property type="entry name" value="HTHTETR"/>
</dbReference>
<dbReference type="PANTHER" id="PTHR30055:SF234">
    <property type="entry name" value="HTH-TYPE TRANSCRIPTIONAL REGULATOR BETI"/>
    <property type="match status" value="1"/>
</dbReference>
<dbReference type="OrthoDB" id="268339at2"/>